<dbReference type="InParanoid" id="A0A671VYZ5"/>
<dbReference type="InterPro" id="IPR043502">
    <property type="entry name" value="DNA/RNA_pol_sf"/>
</dbReference>
<dbReference type="Ensembl" id="ENSSAUT00010033842.1">
    <property type="protein sequence ID" value="ENSSAUP00010032128.1"/>
    <property type="gene ID" value="ENSSAUG00010013658.1"/>
</dbReference>
<evidence type="ECO:0008006" key="3">
    <source>
        <dbReference type="Google" id="ProtNLM"/>
    </source>
</evidence>
<reference evidence="1" key="1">
    <citation type="submission" date="2021-04" db="EMBL/GenBank/DDBJ databases">
        <authorList>
            <consortium name="Wellcome Sanger Institute Data Sharing"/>
        </authorList>
    </citation>
    <scope>NUCLEOTIDE SEQUENCE [LARGE SCALE GENOMIC DNA]</scope>
</reference>
<evidence type="ECO:0000313" key="1">
    <source>
        <dbReference type="Ensembl" id="ENSSAUP00010032128.1"/>
    </source>
</evidence>
<dbReference type="Proteomes" id="UP000472265">
    <property type="component" value="Chromosome 17"/>
</dbReference>
<proteinExistence type="predicted"/>
<accession>A0A671VYZ5</accession>
<protein>
    <recommendedName>
        <fullName evidence="3">Reverse transcriptase/retrotransposon-derived protein RNase H-like domain-containing protein</fullName>
    </recommendedName>
</protein>
<reference evidence="1" key="3">
    <citation type="submission" date="2025-09" db="UniProtKB">
        <authorList>
            <consortium name="Ensembl"/>
        </authorList>
    </citation>
    <scope>IDENTIFICATION</scope>
</reference>
<reference evidence="1" key="2">
    <citation type="submission" date="2025-08" db="UniProtKB">
        <authorList>
            <consortium name="Ensembl"/>
        </authorList>
    </citation>
    <scope>IDENTIFICATION</scope>
</reference>
<keyword evidence="2" id="KW-1185">Reference proteome</keyword>
<dbReference type="SUPFAM" id="SSF56672">
    <property type="entry name" value="DNA/RNA polymerases"/>
    <property type="match status" value="1"/>
</dbReference>
<name>A0A671VYZ5_SPAAU</name>
<evidence type="ECO:0000313" key="2">
    <source>
        <dbReference type="Proteomes" id="UP000472265"/>
    </source>
</evidence>
<organism evidence="1 2">
    <name type="scientific">Sparus aurata</name>
    <name type="common">Gilthead sea bream</name>
    <dbReference type="NCBI Taxonomy" id="8175"/>
    <lineage>
        <taxon>Eukaryota</taxon>
        <taxon>Metazoa</taxon>
        <taxon>Chordata</taxon>
        <taxon>Craniata</taxon>
        <taxon>Vertebrata</taxon>
        <taxon>Euteleostomi</taxon>
        <taxon>Actinopterygii</taxon>
        <taxon>Neopterygii</taxon>
        <taxon>Teleostei</taxon>
        <taxon>Neoteleostei</taxon>
        <taxon>Acanthomorphata</taxon>
        <taxon>Eupercaria</taxon>
        <taxon>Spariformes</taxon>
        <taxon>Sparidae</taxon>
        <taxon>Sparus</taxon>
    </lineage>
</organism>
<dbReference type="GeneTree" id="ENSGT00980000198749"/>
<dbReference type="AlphaFoldDB" id="A0A671VYZ5"/>
<sequence>MLKKAQLLQTAIYDQPVVAHDEITSSVLAFPDYTRPVLTQPFGGKQRPIAYYSSKLDKITKAMPPCLQAVQAAALSVESKKQTKKQNERLLLWKK</sequence>
<dbReference type="Gene3D" id="3.10.20.370">
    <property type="match status" value="1"/>
</dbReference>